<feature type="compositionally biased region" description="Basic residues" evidence="1">
    <location>
        <begin position="1"/>
        <end position="13"/>
    </location>
</feature>
<reference evidence="2 3" key="1">
    <citation type="journal article" date="2015" name="Nat. Commun.">
        <title>Outbred genome sequencing and CRISPR/Cas9 gene editing in butterflies.</title>
        <authorList>
            <person name="Li X."/>
            <person name="Fan D."/>
            <person name="Zhang W."/>
            <person name="Liu G."/>
            <person name="Zhang L."/>
            <person name="Zhao L."/>
            <person name="Fang X."/>
            <person name="Chen L."/>
            <person name="Dong Y."/>
            <person name="Chen Y."/>
            <person name="Ding Y."/>
            <person name="Zhao R."/>
            <person name="Feng M."/>
            <person name="Zhu Y."/>
            <person name="Feng Y."/>
            <person name="Jiang X."/>
            <person name="Zhu D."/>
            <person name="Xiang H."/>
            <person name="Feng X."/>
            <person name="Li S."/>
            <person name="Wang J."/>
            <person name="Zhang G."/>
            <person name="Kronforst M.R."/>
            <person name="Wang W."/>
        </authorList>
    </citation>
    <scope>NUCLEOTIDE SEQUENCE [LARGE SCALE GENOMIC DNA]</scope>
    <source>
        <strain evidence="2">Ya'a_city_454_Px</strain>
        <tissue evidence="2">Whole body</tissue>
    </source>
</reference>
<evidence type="ECO:0000256" key="1">
    <source>
        <dbReference type="SAM" id="MobiDB-lite"/>
    </source>
</evidence>
<evidence type="ECO:0008006" key="4">
    <source>
        <dbReference type="Google" id="ProtNLM"/>
    </source>
</evidence>
<keyword evidence="3" id="KW-1185">Reference proteome</keyword>
<accession>A0A194QJ44</accession>
<sequence>MPRKRSNISRRSTRSLAGKLSRQRQKDDLEKLEIEVYEARVRLARMRQKYAEYLASQQQLEDAEQTVTSQEKDNILNTEKHQKELNLSDTSGNS</sequence>
<feature type="region of interest" description="Disordered" evidence="1">
    <location>
        <begin position="64"/>
        <end position="94"/>
    </location>
</feature>
<gene>
    <name evidence="2" type="ORF">RR46_03542</name>
</gene>
<dbReference type="AlphaFoldDB" id="A0A194QJ44"/>
<protein>
    <recommendedName>
        <fullName evidence="4">BZIP domain-containing protein</fullName>
    </recommendedName>
</protein>
<organism evidence="2 3">
    <name type="scientific">Papilio xuthus</name>
    <name type="common">Asian swallowtail butterfly</name>
    <dbReference type="NCBI Taxonomy" id="66420"/>
    <lineage>
        <taxon>Eukaryota</taxon>
        <taxon>Metazoa</taxon>
        <taxon>Ecdysozoa</taxon>
        <taxon>Arthropoda</taxon>
        <taxon>Hexapoda</taxon>
        <taxon>Insecta</taxon>
        <taxon>Pterygota</taxon>
        <taxon>Neoptera</taxon>
        <taxon>Endopterygota</taxon>
        <taxon>Lepidoptera</taxon>
        <taxon>Glossata</taxon>
        <taxon>Ditrysia</taxon>
        <taxon>Papilionoidea</taxon>
        <taxon>Papilionidae</taxon>
        <taxon>Papilioninae</taxon>
        <taxon>Papilio</taxon>
    </lineage>
</organism>
<proteinExistence type="predicted"/>
<dbReference type="Proteomes" id="UP000053268">
    <property type="component" value="Unassembled WGS sequence"/>
</dbReference>
<evidence type="ECO:0000313" key="2">
    <source>
        <dbReference type="EMBL" id="KPJ03476.1"/>
    </source>
</evidence>
<dbReference type="EMBL" id="KQ459167">
    <property type="protein sequence ID" value="KPJ03476.1"/>
    <property type="molecule type" value="Genomic_DNA"/>
</dbReference>
<feature type="region of interest" description="Disordered" evidence="1">
    <location>
        <begin position="1"/>
        <end position="25"/>
    </location>
</feature>
<name>A0A194QJ44_PAPXU</name>
<feature type="compositionally biased region" description="Basic and acidic residues" evidence="1">
    <location>
        <begin position="70"/>
        <end position="86"/>
    </location>
</feature>
<evidence type="ECO:0000313" key="3">
    <source>
        <dbReference type="Proteomes" id="UP000053268"/>
    </source>
</evidence>